<name>A0A077M9T1_9MICO</name>
<dbReference type="RefSeq" id="WP_048543970.1">
    <property type="nucleotide sequence ID" value="NZ_HF571038.1"/>
</dbReference>
<reference evidence="1 2" key="1">
    <citation type="journal article" date="2013" name="ISME J.">
        <title>A metabolic model for members of the genus Tetrasphaera involved in enhanced biological phosphorus removal.</title>
        <authorList>
            <person name="Kristiansen R."/>
            <person name="Nguyen H.T.T."/>
            <person name="Saunders A.M."/>
            <person name="Nielsen J.L."/>
            <person name="Wimmer R."/>
            <person name="Le V.Q."/>
            <person name="McIlroy S.J."/>
            <person name="Petrovski S."/>
            <person name="Seviour R.J."/>
            <person name="Calteau A."/>
            <person name="Nielsen K.L."/>
            <person name="Nielsen P.H."/>
        </authorList>
    </citation>
    <scope>NUCLEOTIDE SEQUENCE [LARGE SCALE GENOMIC DNA]</scope>
    <source>
        <strain evidence="1 2">Ben 74</strain>
    </source>
</reference>
<evidence type="ECO:0000313" key="1">
    <source>
        <dbReference type="EMBL" id="CCI54121.1"/>
    </source>
</evidence>
<protein>
    <submittedName>
        <fullName evidence="1">Uncharacterized protein</fullName>
    </submittedName>
</protein>
<comment type="caution">
    <text evidence="1">The sequence shown here is derived from an EMBL/GenBank/DDBJ whole genome shotgun (WGS) entry which is preliminary data.</text>
</comment>
<dbReference type="Proteomes" id="UP000035720">
    <property type="component" value="Unassembled WGS sequence"/>
</dbReference>
<keyword evidence="2" id="KW-1185">Reference proteome</keyword>
<gene>
    <name evidence="1" type="ORF">BN13_60022</name>
</gene>
<dbReference type="STRING" id="1193518.BN13_60022"/>
<accession>A0A077M9T1</accession>
<organism evidence="1 2">
    <name type="scientific">Nostocoides jenkinsii Ben 74</name>
    <dbReference type="NCBI Taxonomy" id="1193518"/>
    <lineage>
        <taxon>Bacteria</taxon>
        <taxon>Bacillati</taxon>
        <taxon>Actinomycetota</taxon>
        <taxon>Actinomycetes</taxon>
        <taxon>Micrococcales</taxon>
        <taxon>Intrasporangiaceae</taxon>
        <taxon>Nostocoides</taxon>
    </lineage>
</organism>
<proteinExistence type="predicted"/>
<sequence>MSAPNWLKATARTIRNSDRLTSATDRVFGAVQGNRVLVDVATRVFAWDAAVPVVFLDAGKPLAGLAEPERLPIIVIDAIGAGDHLDDVLAEVSDLQAETRGFRPVLLLDQPAFGAARAYGYPVELVIPEDEWDFAGEWADYVARRRAMMLARYRAWTIVAVLDGRLEPTGRRLLAQLADYRPWEARKI</sequence>
<dbReference type="AlphaFoldDB" id="A0A077M9T1"/>
<dbReference type="OrthoDB" id="5185582at2"/>
<evidence type="ECO:0000313" key="2">
    <source>
        <dbReference type="Proteomes" id="UP000035720"/>
    </source>
</evidence>
<dbReference type="EMBL" id="CAJC01000172">
    <property type="protein sequence ID" value="CCI54121.1"/>
    <property type="molecule type" value="Genomic_DNA"/>
</dbReference>